<reference evidence="1" key="2">
    <citation type="submission" date="2019-06" db="EMBL/GenBank/DDBJ databases">
        <title>Genomics analysis of Aphanomyces spp. identifies a new class of oomycete effector associated with host adaptation.</title>
        <authorList>
            <person name="Gaulin E."/>
        </authorList>
    </citation>
    <scope>NUCLEOTIDE SEQUENCE</scope>
    <source>
        <strain evidence="1">CBS 578.67</strain>
    </source>
</reference>
<evidence type="ECO:0000313" key="6">
    <source>
        <dbReference type="EMBL" id="VFU00789.1"/>
    </source>
</evidence>
<sequence>MLPFLTLPEPRFDNATADTIDQVVAPWITQHTKERLPRVVNCVGRNTFGCILVWAVFENELGVLQRLESLPVLVQQPRLFSEAVVIAAANGHLALADWIHQQMLTHKISLVVYVSDVETAISRGHLTGVKWVLKVCSPELHETFQSRINKYGLMFAIKHRQAEIVGWFSAYLTPEDLVEAYFNYDDDGSMLCDVVDPHANVDEVLVVSSVSRWVMPKVQQVFDKFVCLHQSGLFRTHALAGCLFHAVLSGNVPTMAWLIENMDRQQVHDVLFKKSSDFLGYPLQHGIYRSGASMLDMLEAHGIYFTPEEIDQELYQALRQEQDKTAVPAWLSGSTQPNTRISALEWLVERRGGRVAVMGRMIMRLASGGKRQFERFKTLYNEWLLLVHDDLDERRSIKIKCLATGRAFLKQHMFSHNPQLFVDLVTTESLTVVASAYAKTERVVALEVLRAIEIESLSKAINCGRQDIIQFLERKMKRE</sequence>
<evidence type="ECO:0000313" key="3">
    <source>
        <dbReference type="EMBL" id="KAF0715302.1"/>
    </source>
</evidence>
<keyword evidence="7" id="KW-1185">Reference proteome</keyword>
<dbReference type="Proteomes" id="UP000332933">
    <property type="component" value="Unassembled WGS sequence"/>
</dbReference>
<proteinExistence type="predicted"/>
<dbReference type="EMBL" id="VJMH01000606">
    <property type="protein sequence ID" value="KAF0715302.1"/>
    <property type="molecule type" value="Genomic_DNA"/>
</dbReference>
<dbReference type="EMBL" id="VJMH01000606">
    <property type="protein sequence ID" value="KAF0715280.1"/>
    <property type="molecule type" value="Genomic_DNA"/>
</dbReference>
<evidence type="ECO:0000313" key="7">
    <source>
        <dbReference type="Proteomes" id="UP000332933"/>
    </source>
</evidence>
<evidence type="ECO:0000313" key="1">
    <source>
        <dbReference type="EMBL" id="KAF0683831.1"/>
    </source>
</evidence>
<organism evidence="5 7">
    <name type="scientific">Aphanomyces stellatus</name>
    <dbReference type="NCBI Taxonomy" id="120398"/>
    <lineage>
        <taxon>Eukaryota</taxon>
        <taxon>Sar</taxon>
        <taxon>Stramenopiles</taxon>
        <taxon>Oomycota</taxon>
        <taxon>Saprolegniomycetes</taxon>
        <taxon>Saprolegniales</taxon>
        <taxon>Verrucalvaceae</taxon>
        <taxon>Aphanomyces</taxon>
    </lineage>
</organism>
<dbReference type="AlphaFoldDB" id="A0A485KF91"/>
<dbReference type="EMBL" id="CAADRA010007388">
    <property type="protein sequence ID" value="VFU00789.1"/>
    <property type="molecule type" value="Genomic_DNA"/>
</dbReference>
<dbReference type="EMBL" id="VJMH01007362">
    <property type="protein sequence ID" value="KAF0683831.1"/>
    <property type="molecule type" value="Genomic_DNA"/>
</dbReference>
<gene>
    <name evidence="5" type="primary">Aste57867_3470</name>
    <name evidence="6" type="synonym">Aste57867_24147</name>
    <name evidence="4" type="synonym">Aste57867_3448</name>
    <name evidence="2" type="ORF">As57867_003438</name>
    <name evidence="3" type="ORF">As57867_003460</name>
    <name evidence="1" type="ORF">As57867_024073</name>
    <name evidence="6" type="ORF">ASTE57867_24147</name>
    <name evidence="4" type="ORF">ASTE57867_3448</name>
    <name evidence="5" type="ORF">ASTE57867_3470</name>
</gene>
<accession>A0A485KF91</accession>
<name>A0A485KF91_9STRA</name>
<reference evidence="5 7" key="1">
    <citation type="submission" date="2019-03" db="EMBL/GenBank/DDBJ databases">
        <authorList>
            <person name="Gaulin E."/>
            <person name="Dumas B."/>
        </authorList>
    </citation>
    <scope>NUCLEOTIDE SEQUENCE [LARGE SCALE GENOMIC DNA]</scope>
    <source>
        <strain evidence="5">CBS 568.67</strain>
    </source>
</reference>
<dbReference type="EMBL" id="CAADRA010000606">
    <property type="protein sequence ID" value="VFT80636.1"/>
    <property type="molecule type" value="Genomic_DNA"/>
</dbReference>
<evidence type="ECO:0000313" key="4">
    <source>
        <dbReference type="EMBL" id="VFT80614.1"/>
    </source>
</evidence>
<evidence type="ECO:0000313" key="2">
    <source>
        <dbReference type="EMBL" id="KAF0715280.1"/>
    </source>
</evidence>
<dbReference type="EMBL" id="CAADRA010000606">
    <property type="protein sequence ID" value="VFT80614.1"/>
    <property type="molecule type" value="Genomic_DNA"/>
</dbReference>
<evidence type="ECO:0000313" key="5">
    <source>
        <dbReference type="EMBL" id="VFT80636.1"/>
    </source>
</evidence>
<protein>
    <submittedName>
        <fullName evidence="6">Aste57867_24147 protein</fullName>
    </submittedName>
    <submittedName>
        <fullName evidence="4">Aste57867_3448 protein</fullName>
    </submittedName>
    <submittedName>
        <fullName evidence="5">Aste57867_3470 protein</fullName>
    </submittedName>
</protein>